<feature type="compositionally biased region" description="Low complexity" evidence="1">
    <location>
        <begin position="218"/>
        <end position="241"/>
    </location>
</feature>
<name>A0A4P9YLM0_ROZAC</name>
<evidence type="ECO:0000256" key="2">
    <source>
        <dbReference type="SAM" id="Phobius"/>
    </source>
</evidence>
<dbReference type="AlphaFoldDB" id="A0A4P9YLM0"/>
<organism evidence="3 4">
    <name type="scientific">Rozella allomycis (strain CSF55)</name>
    <dbReference type="NCBI Taxonomy" id="988480"/>
    <lineage>
        <taxon>Eukaryota</taxon>
        <taxon>Fungi</taxon>
        <taxon>Fungi incertae sedis</taxon>
        <taxon>Cryptomycota</taxon>
        <taxon>Cryptomycota incertae sedis</taxon>
        <taxon>Rozella</taxon>
    </lineage>
</organism>
<gene>
    <name evidence="3" type="ORF">ROZALSC1DRAFT_21289</name>
</gene>
<feature type="region of interest" description="Disordered" evidence="1">
    <location>
        <begin position="138"/>
        <end position="241"/>
    </location>
</feature>
<reference evidence="4" key="1">
    <citation type="journal article" date="2018" name="Nat. Microbiol.">
        <title>Leveraging single-cell genomics to expand the fungal tree of life.</title>
        <authorList>
            <person name="Ahrendt S.R."/>
            <person name="Quandt C.A."/>
            <person name="Ciobanu D."/>
            <person name="Clum A."/>
            <person name="Salamov A."/>
            <person name="Andreopoulos B."/>
            <person name="Cheng J.F."/>
            <person name="Woyke T."/>
            <person name="Pelin A."/>
            <person name="Henrissat B."/>
            <person name="Reynolds N.K."/>
            <person name="Benny G.L."/>
            <person name="Smith M.E."/>
            <person name="James T.Y."/>
            <person name="Grigoriev I.V."/>
        </authorList>
    </citation>
    <scope>NUCLEOTIDE SEQUENCE [LARGE SCALE GENOMIC DNA]</scope>
    <source>
        <strain evidence="4">CSF55</strain>
    </source>
</reference>
<feature type="transmembrane region" description="Helical" evidence="2">
    <location>
        <begin position="20"/>
        <end position="40"/>
    </location>
</feature>
<dbReference type="EMBL" id="ML005048">
    <property type="protein sequence ID" value="RKP20547.1"/>
    <property type="molecule type" value="Genomic_DNA"/>
</dbReference>
<evidence type="ECO:0000256" key="1">
    <source>
        <dbReference type="SAM" id="MobiDB-lite"/>
    </source>
</evidence>
<protein>
    <submittedName>
        <fullName evidence="3">Uncharacterized protein</fullName>
    </submittedName>
</protein>
<evidence type="ECO:0000313" key="3">
    <source>
        <dbReference type="EMBL" id="RKP20547.1"/>
    </source>
</evidence>
<sequence length="241" mass="26811">MLTPFKKSITLNDEIYPCAIAIPLLVYLIFLYMVFAYGPINESLRTFIIVDLISLAQEGTIPQFELADLSEEQHCMMACTCFRHPSDLSLIFLLFSPGSSYIVTVEGTIVRNIPVFPATKSNQPQMFIQSNLNSHPQLNQTSISSSKSTDSTSFLNPIPEIQVSNEDGMPKSKSMEQFQNSRLPPVSRRRSSVPSIPIANINLNALSSKPPPIFGKRNSNTDQSQNQPSPNNNQNTTNNNK</sequence>
<proteinExistence type="predicted"/>
<feature type="compositionally biased region" description="Low complexity" evidence="1">
    <location>
        <begin position="141"/>
        <end position="153"/>
    </location>
</feature>
<evidence type="ECO:0000313" key="4">
    <source>
        <dbReference type="Proteomes" id="UP000281549"/>
    </source>
</evidence>
<dbReference type="Proteomes" id="UP000281549">
    <property type="component" value="Unassembled WGS sequence"/>
</dbReference>
<feature type="compositionally biased region" description="Low complexity" evidence="1">
    <location>
        <begin position="181"/>
        <end position="198"/>
    </location>
</feature>
<keyword evidence="2" id="KW-0472">Membrane</keyword>
<accession>A0A4P9YLM0</accession>
<keyword evidence="2" id="KW-0812">Transmembrane</keyword>
<keyword evidence="2" id="KW-1133">Transmembrane helix</keyword>